<dbReference type="InterPro" id="IPR029000">
    <property type="entry name" value="Cyclophilin-like_dom_sf"/>
</dbReference>
<keyword evidence="7" id="KW-1185">Reference proteome</keyword>
<evidence type="ECO:0000256" key="3">
    <source>
        <dbReference type="ARBA" id="ARBA00023110"/>
    </source>
</evidence>
<dbReference type="EMBL" id="BPWL01000008">
    <property type="protein sequence ID" value="GJJ12989.1"/>
    <property type="molecule type" value="Genomic_DNA"/>
</dbReference>
<dbReference type="Proteomes" id="UP001050691">
    <property type="component" value="Unassembled WGS sequence"/>
</dbReference>
<evidence type="ECO:0000313" key="6">
    <source>
        <dbReference type="EMBL" id="GJJ12989.1"/>
    </source>
</evidence>
<dbReference type="SUPFAM" id="SSF50891">
    <property type="entry name" value="Cyclophilin-like"/>
    <property type="match status" value="1"/>
</dbReference>
<dbReference type="Gene3D" id="2.40.100.10">
    <property type="entry name" value="Cyclophilin-like"/>
    <property type="match status" value="2"/>
</dbReference>
<dbReference type="PANTHER" id="PTHR11071:SF561">
    <property type="entry name" value="PEPTIDYL-PROLYL CIS-TRANS ISOMERASE D-RELATED"/>
    <property type="match status" value="1"/>
</dbReference>
<evidence type="ECO:0000256" key="1">
    <source>
        <dbReference type="ARBA" id="ARBA00000971"/>
    </source>
</evidence>
<keyword evidence="4" id="KW-0413">Isomerase</keyword>
<evidence type="ECO:0000259" key="5">
    <source>
        <dbReference type="PROSITE" id="PS50072"/>
    </source>
</evidence>
<dbReference type="GO" id="GO:0006457">
    <property type="term" value="P:protein folding"/>
    <property type="evidence" value="ECO:0007669"/>
    <property type="project" value="TreeGrafter"/>
</dbReference>
<evidence type="ECO:0000313" key="7">
    <source>
        <dbReference type="Proteomes" id="UP001050691"/>
    </source>
</evidence>
<dbReference type="PIRSF" id="PIRSF001467">
    <property type="entry name" value="Peptidylpro_ismrse"/>
    <property type="match status" value="1"/>
</dbReference>
<dbReference type="GO" id="GO:0005737">
    <property type="term" value="C:cytoplasm"/>
    <property type="evidence" value="ECO:0007669"/>
    <property type="project" value="TreeGrafter"/>
</dbReference>
<gene>
    <name evidence="6" type="ORF">Clacol_007237</name>
</gene>
<name>A0AAV5AED1_9AGAM</name>
<accession>A0AAV5AED1</accession>
<sequence length="133" mass="14998">MGDSLPPNVFMDIEINQEYAGRIVFRLYDDITPRTSRNFRELATGVHGFGYANSIFHRVADMRHSAFPTTNLAYLRARTEALIQTHPKRNVVFGEVIQGMDIVYRIQSYVSDHVSRKPSAKVVVSQCGVVVPA</sequence>
<reference evidence="6" key="1">
    <citation type="submission" date="2021-10" db="EMBL/GenBank/DDBJ databases">
        <title>De novo Genome Assembly of Clathrus columnatus (Basidiomycota, Fungi) Using Illumina and Nanopore Sequence Data.</title>
        <authorList>
            <person name="Ogiso-Tanaka E."/>
            <person name="Itagaki H."/>
            <person name="Hosoya T."/>
            <person name="Hosaka K."/>
        </authorList>
    </citation>
    <scope>NUCLEOTIDE SEQUENCE</scope>
    <source>
        <strain evidence="6">MO-923</strain>
    </source>
</reference>
<dbReference type="GO" id="GO:0016018">
    <property type="term" value="F:cyclosporin A binding"/>
    <property type="evidence" value="ECO:0007669"/>
    <property type="project" value="TreeGrafter"/>
</dbReference>
<dbReference type="Pfam" id="PF00160">
    <property type="entry name" value="Pro_isomerase"/>
    <property type="match status" value="2"/>
</dbReference>
<evidence type="ECO:0000256" key="4">
    <source>
        <dbReference type="ARBA" id="ARBA00023235"/>
    </source>
</evidence>
<dbReference type="PROSITE" id="PS50072">
    <property type="entry name" value="CSA_PPIASE_2"/>
    <property type="match status" value="1"/>
</dbReference>
<keyword evidence="3" id="KW-0697">Rotamase</keyword>
<comment type="catalytic activity">
    <reaction evidence="1">
        <text>[protein]-peptidylproline (omega=180) = [protein]-peptidylproline (omega=0)</text>
        <dbReference type="Rhea" id="RHEA:16237"/>
        <dbReference type="Rhea" id="RHEA-COMP:10747"/>
        <dbReference type="Rhea" id="RHEA-COMP:10748"/>
        <dbReference type="ChEBI" id="CHEBI:83833"/>
        <dbReference type="ChEBI" id="CHEBI:83834"/>
        <dbReference type="EC" id="5.2.1.8"/>
    </reaction>
</comment>
<dbReference type="InterPro" id="IPR024936">
    <property type="entry name" value="Cyclophilin-type_PPIase"/>
</dbReference>
<dbReference type="AlphaFoldDB" id="A0AAV5AED1"/>
<evidence type="ECO:0000256" key="2">
    <source>
        <dbReference type="ARBA" id="ARBA00013194"/>
    </source>
</evidence>
<dbReference type="PANTHER" id="PTHR11071">
    <property type="entry name" value="PEPTIDYL-PROLYL CIS-TRANS ISOMERASE"/>
    <property type="match status" value="1"/>
</dbReference>
<dbReference type="InterPro" id="IPR002130">
    <property type="entry name" value="Cyclophilin-type_PPIase_dom"/>
</dbReference>
<dbReference type="EC" id="5.2.1.8" evidence="2"/>
<feature type="domain" description="PPIase cyclophilin-type" evidence="5">
    <location>
        <begin position="10"/>
        <end position="129"/>
    </location>
</feature>
<dbReference type="GO" id="GO:0003755">
    <property type="term" value="F:peptidyl-prolyl cis-trans isomerase activity"/>
    <property type="evidence" value="ECO:0007669"/>
    <property type="project" value="UniProtKB-KW"/>
</dbReference>
<comment type="caution">
    <text evidence="6">The sequence shown here is derived from an EMBL/GenBank/DDBJ whole genome shotgun (WGS) entry which is preliminary data.</text>
</comment>
<protein>
    <recommendedName>
        <fullName evidence="2">peptidylprolyl isomerase</fullName>
        <ecNumber evidence="2">5.2.1.8</ecNumber>
    </recommendedName>
</protein>
<proteinExistence type="predicted"/>
<organism evidence="6 7">
    <name type="scientific">Clathrus columnatus</name>
    <dbReference type="NCBI Taxonomy" id="1419009"/>
    <lineage>
        <taxon>Eukaryota</taxon>
        <taxon>Fungi</taxon>
        <taxon>Dikarya</taxon>
        <taxon>Basidiomycota</taxon>
        <taxon>Agaricomycotina</taxon>
        <taxon>Agaricomycetes</taxon>
        <taxon>Phallomycetidae</taxon>
        <taxon>Phallales</taxon>
        <taxon>Clathraceae</taxon>
        <taxon>Clathrus</taxon>
    </lineage>
</organism>